<dbReference type="SUPFAM" id="SSF51604">
    <property type="entry name" value="Enolase C-terminal domain-like"/>
    <property type="match status" value="1"/>
</dbReference>
<dbReference type="PROSITE" id="PS00909">
    <property type="entry name" value="MR_MLE_2"/>
    <property type="match status" value="1"/>
</dbReference>
<feature type="active site" description="Proton donor" evidence="5">
    <location>
        <position position="154"/>
    </location>
</feature>
<dbReference type="SUPFAM" id="SSF54826">
    <property type="entry name" value="Enolase N-terminal domain-like"/>
    <property type="match status" value="1"/>
</dbReference>
<comment type="caution">
    <text evidence="7">The sequence shown here is derived from an EMBL/GenBank/DDBJ whole genome shotgun (WGS) entry which is preliminary data.</text>
</comment>
<dbReference type="SFLD" id="SFLDS00001">
    <property type="entry name" value="Enolase"/>
    <property type="match status" value="1"/>
</dbReference>
<evidence type="ECO:0000256" key="3">
    <source>
        <dbReference type="ARBA" id="ARBA00023235"/>
    </source>
</evidence>
<dbReference type="GO" id="GO:0009234">
    <property type="term" value="P:menaquinone biosynthetic process"/>
    <property type="evidence" value="ECO:0007669"/>
    <property type="project" value="UniProtKB-UniRule"/>
</dbReference>
<comment type="cofactor">
    <cofactor evidence="5">
        <name>a divalent metal cation</name>
        <dbReference type="ChEBI" id="CHEBI:60240"/>
    </cofactor>
</comment>
<dbReference type="OrthoDB" id="9802699at2"/>
<keyword evidence="5" id="KW-0474">Menaquinone biosynthesis</keyword>
<feature type="binding site" evidence="5">
    <location>
        <position position="207"/>
    </location>
    <ligand>
        <name>Mg(2+)</name>
        <dbReference type="ChEBI" id="CHEBI:18420"/>
    </ligand>
</feature>
<dbReference type="RefSeq" id="WP_104508425.1">
    <property type="nucleotide sequence ID" value="NZ_JACIGC010000003.1"/>
</dbReference>
<dbReference type="Pfam" id="PF02746">
    <property type="entry name" value="MR_MLE_N"/>
    <property type="match status" value="1"/>
</dbReference>
<keyword evidence="3" id="KW-0413">Isomerase</keyword>
<dbReference type="InterPro" id="IPR013342">
    <property type="entry name" value="Mandelate_racemase_C"/>
</dbReference>
<accession>A0A2S6N5Z7</accession>
<keyword evidence="8" id="KW-1185">Reference proteome</keyword>
<dbReference type="Pfam" id="PF13378">
    <property type="entry name" value="MR_MLE_C"/>
    <property type="match status" value="1"/>
</dbReference>
<feature type="binding site" evidence="5">
    <location>
        <position position="181"/>
    </location>
    <ligand>
        <name>Mg(2+)</name>
        <dbReference type="ChEBI" id="CHEBI:18420"/>
    </ligand>
</feature>
<dbReference type="PANTHER" id="PTHR48073:SF2">
    <property type="entry name" value="O-SUCCINYLBENZOATE SYNTHASE"/>
    <property type="match status" value="1"/>
</dbReference>
<dbReference type="GO" id="GO:0006518">
    <property type="term" value="P:peptide metabolic process"/>
    <property type="evidence" value="ECO:0007669"/>
    <property type="project" value="UniProtKB-ARBA"/>
</dbReference>
<dbReference type="SMART" id="SM00922">
    <property type="entry name" value="MR_MLE"/>
    <property type="match status" value="1"/>
</dbReference>
<dbReference type="PANTHER" id="PTHR48073">
    <property type="entry name" value="O-SUCCINYLBENZOATE SYNTHASE-RELATED"/>
    <property type="match status" value="1"/>
</dbReference>
<name>A0A2S6N5Z7_9HYPH</name>
<dbReference type="GO" id="GO:0009063">
    <property type="term" value="P:amino acid catabolic process"/>
    <property type="evidence" value="ECO:0007669"/>
    <property type="project" value="InterPro"/>
</dbReference>
<dbReference type="EMBL" id="NHSJ01000085">
    <property type="protein sequence ID" value="PPQ30017.1"/>
    <property type="molecule type" value="Genomic_DNA"/>
</dbReference>
<comment type="pathway">
    <text evidence="5">Quinol/quinone metabolism; 1,4-dihydroxy-2-naphthoate biosynthesis; 1,4-dihydroxy-2-naphthoate from chorismate: step 4/7.</text>
</comment>
<dbReference type="InterPro" id="IPR029065">
    <property type="entry name" value="Enolase_C-like"/>
</dbReference>
<dbReference type="SFLD" id="SFLDG00180">
    <property type="entry name" value="muconate_cycloisomerase"/>
    <property type="match status" value="1"/>
</dbReference>
<feature type="binding site" evidence="5">
    <location>
        <position position="232"/>
    </location>
    <ligand>
        <name>Mg(2+)</name>
        <dbReference type="ChEBI" id="CHEBI:18420"/>
    </ligand>
</feature>
<evidence type="ECO:0000256" key="1">
    <source>
        <dbReference type="ARBA" id="ARBA00022723"/>
    </source>
</evidence>
<dbReference type="InterPro" id="IPR029017">
    <property type="entry name" value="Enolase-like_N"/>
</dbReference>
<evidence type="ECO:0000256" key="4">
    <source>
        <dbReference type="ARBA" id="ARBA00023239"/>
    </source>
</evidence>
<comment type="pathway">
    <text evidence="5">Quinol/quinone metabolism; menaquinone biosynthesis.</text>
</comment>
<reference evidence="7 8" key="1">
    <citation type="journal article" date="2018" name="Arch. Microbiol.">
        <title>New insights into the metabolic potential of the phototrophic purple bacterium Rhodopila globiformis DSM 161(T) from its draft genome sequence and evidence for a vanadium-dependent nitrogenase.</title>
        <authorList>
            <person name="Imhoff J.F."/>
            <person name="Rahn T."/>
            <person name="Kunzel S."/>
            <person name="Neulinger S.C."/>
        </authorList>
    </citation>
    <scope>NUCLEOTIDE SEQUENCE [LARGE SCALE GENOMIC DNA]</scope>
    <source>
        <strain evidence="7 8">DSM 16996</strain>
    </source>
</reference>
<dbReference type="Gene3D" id="3.20.20.120">
    <property type="entry name" value="Enolase-like C-terminal domain"/>
    <property type="match status" value="1"/>
</dbReference>
<dbReference type="EC" id="4.2.1.113" evidence="5"/>
<evidence type="ECO:0000313" key="7">
    <source>
        <dbReference type="EMBL" id="PPQ30017.1"/>
    </source>
</evidence>
<dbReference type="Proteomes" id="UP000239089">
    <property type="component" value="Unassembled WGS sequence"/>
</dbReference>
<dbReference type="InterPro" id="IPR036849">
    <property type="entry name" value="Enolase-like_C_sf"/>
</dbReference>
<dbReference type="AlphaFoldDB" id="A0A2S6N5Z7"/>
<sequence length="349" mass="36825">MIEKVVLRPYALPLIKPWRAARATLRARRGMLIGVFADGLAGWGDCAPLPSFSDAQEHAVFAALDRAAEFLRDATFDAACAGLEAIDNAQARWAVETALLDLSSRRRGLPLHQALGGRPATRVAVNAAAGALDEGCAARVAGALSQGFQIVKIKVGVGDLGDEARRLRELASAAKIRFRLDANRAWSGEDARCFLDGVADLPIDGVEEPLARPSLQNLRRLQDRYAFALAVDESLFELGPEKLFAARAVRRLVLKPARIGGFDATLRLAETAAAVGMEVVITSVVDSAIGVAAAAQLAAVLNPTRAHGLATSSWLARDVATPLALRSGALILPDGAGLGLAPEGEFAQF</sequence>
<keyword evidence="1 5" id="KW-0479">Metal-binding</keyword>
<dbReference type="InterPro" id="IPR013341">
    <property type="entry name" value="Mandelate_racemase_N_dom"/>
</dbReference>
<proteinExistence type="inferred from homology"/>
<keyword evidence="4 5" id="KW-0456">Lyase</keyword>
<comment type="catalytic activity">
    <reaction evidence="5">
        <text>(1R,6R)-6-hydroxy-2-succinyl-cyclohexa-2,4-diene-1-carboxylate = 2-succinylbenzoate + H2O</text>
        <dbReference type="Rhea" id="RHEA:10196"/>
        <dbReference type="ChEBI" id="CHEBI:15377"/>
        <dbReference type="ChEBI" id="CHEBI:18325"/>
        <dbReference type="ChEBI" id="CHEBI:58689"/>
        <dbReference type="EC" id="4.2.1.113"/>
    </reaction>
</comment>
<dbReference type="GO" id="GO:0000287">
    <property type="term" value="F:magnesium ion binding"/>
    <property type="evidence" value="ECO:0007669"/>
    <property type="project" value="UniProtKB-UniRule"/>
</dbReference>
<protein>
    <recommendedName>
        <fullName evidence="5">o-succinylbenzoate synthase</fullName>
        <shortName evidence="5">OSB synthase</shortName>
        <shortName evidence="5">OSBS</shortName>
        <ecNumber evidence="5">4.2.1.113</ecNumber>
    </recommendedName>
    <alternativeName>
        <fullName evidence="5">4-(2'-carboxyphenyl)-4-oxybutyric acid synthase</fullName>
    </alternativeName>
    <alternativeName>
        <fullName evidence="5">o-succinylbenzoic acid synthase</fullName>
    </alternativeName>
</protein>
<dbReference type="SFLD" id="SFLDF00009">
    <property type="entry name" value="o-succinylbenzoate_synthase"/>
    <property type="match status" value="1"/>
</dbReference>
<dbReference type="HAMAP" id="MF_00470">
    <property type="entry name" value="MenC_1"/>
    <property type="match status" value="1"/>
</dbReference>
<evidence type="ECO:0000313" key="8">
    <source>
        <dbReference type="Proteomes" id="UP000239089"/>
    </source>
</evidence>
<dbReference type="UniPathway" id="UPA01057">
    <property type="reaction ID" value="UER00165"/>
</dbReference>
<dbReference type="InterPro" id="IPR010196">
    <property type="entry name" value="OSB_synthase_MenC1"/>
</dbReference>
<evidence type="ECO:0000259" key="6">
    <source>
        <dbReference type="SMART" id="SM00922"/>
    </source>
</evidence>
<gene>
    <name evidence="5" type="primary">menC</name>
    <name evidence="7" type="ORF">CCR94_13720</name>
</gene>
<evidence type="ECO:0000256" key="2">
    <source>
        <dbReference type="ARBA" id="ARBA00022842"/>
    </source>
</evidence>
<dbReference type="GO" id="GO:0043748">
    <property type="term" value="F:O-succinylbenzoate synthase activity"/>
    <property type="evidence" value="ECO:0007669"/>
    <property type="project" value="UniProtKB-EC"/>
</dbReference>
<keyword evidence="2 5" id="KW-0460">Magnesium</keyword>
<dbReference type="InterPro" id="IPR018110">
    <property type="entry name" value="Mandel_Rmase/mucon_lact_enz_CS"/>
</dbReference>
<evidence type="ECO:0000256" key="5">
    <source>
        <dbReference type="HAMAP-Rule" id="MF_00470"/>
    </source>
</evidence>
<organism evidence="7 8">
    <name type="scientific">Rhodoblastus sphagnicola</name>
    <dbReference type="NCBI Taxonomy" id="333368"/>
    <lineage>
        <taxon>Bacteria</taxon>
        <taxon>Pseudomonadati</taxon>
        <taxon>Pseudomonadota</taxon>
        <taxon>Alphaproteobacteria</taxon>
        <taxon>Hyphomicrobiales</taxon>
        <taxon>Rhodoblastaceae</taxon>
        <taxon>Rhodoblastus</taxon>
    </lineage>
</organism>
<comment type="similarity">
    <text evidence="5">Belongs to the mandelate racemase/muconate lactonizing enzyme family. MenC type 1 subfamily.</text>
</comment>
<feature type="domain" description="Mandelate racemase/muconate lactonizing enzyme C-terminal" evidence="6">
    <location>
        <begin position="133"/>
        <end position="228"/>
    </location>
</feature>
<comment type="function">
    <text evidence="5">Converts 2-succinyl-6-hydroxy-2,4-cyclohexadiene-1-carboxylate (SHCHC) to 2-succinylbenzoate (OSB).</text>
</comment>
<dbReference type="UniPathway" id="UPA00079"/>
<feature type="active site" description="Proton acceptor" evidence="5">
    <location>
        <position position="255"/>
    </location>
</feature>
<dbReference type="GO" id="GO:0016854">
    <property type="term" value="F:racemase and epimerase activity"/>
    <property type="evidence" value="ECO:0007669"/>
    <property type="project" value="UniProtKB-ARBA"/>
</dbReference>
<dbReference type="Gene3D" id="3.30.390.10">
    <property type="entry name" value="Enolase-like, N-terminal domain"/>
    <property type="match status" value="1"/>
</dbReference>